<dbReference type="InterPro" id="IPR000299">
    <property type="entry name" value="FERM_domain"/>
</dbReference>
<dbReference type="GO" id="GO:0030835">
    <property type="term" value="P:negative regulation of actin filament depolymerization"/>
    <property type="evidence" value="ECO:0007669"/>
    <property type="project" value="TreeGrafter"/>
</dbReference>
<sequence length="1128" mass="126343">MKQECPETECVGRCPKTGSEDEDERDSTCGGSSILSSAASEGERSLFGGLRFSRPASETYHTASDDSSSLFDDDMQRVECSRICLPGTKSASEKDNEKVDTEDGSSDELNKRFQSQRLDSSSSSSDTNTPSSILTPALTPKRPTPSQDSQDTPASPKQPRLRNPNTCNVSLALAKKHLSQPPLYSEAAHGRTRNAFSMLRPLQPQETDMDQEQKMETGEREHADVSAAEVPPEEPETPDASAAVPGNKPPTPPLHRLPSWVSHGYSNGTHKIWENQINIIEPYILPPVTECAVFFSAVSLSSMTSESDYAIPPDAYSTDTECSEPENKLPKTCSSSTDNGKTESMEKSGYLLKMVKTWKKTWKRHWFVLKDGELLYYKSPSDVIRKPQGQIELNACSTIARGDGKQMLQVVTGKSVCNLKADSPNLLEEWLRVLQSVLRIKAASPLFTHPDTRPIMKGHLTKVYFILHRTSVCLHALMLYFLTQFPLGQIKLWEARVEEVHKSCDVAEVSAQYTLSIQSVNQDPVYLLIDSPYEKTSWLYHLSVAAGSAVEQVGTEFEQLLGKLLRIEGDPGSQLWRHPTLCFTNEGLSSPLTTLPSQALQTEAIKLFKTCQLFINVAIDTPAIDYHVTLAQCALQVCLTHPELQNEIYCQLIKQTQKTPPYGPPGTLQGWQFLALCVGLFLPTPPILWYLQVHLKRHGDSRTEEGKYAIYCQRSLERTQQKGDRQARSSRTEILSILLRNPYHHSLPFSVPVHFLNNTYQVVSFDASTTVEEFQSRLNQDTGMRKTAQSGFSLYSDDPTGKDLEHCLQGNLKICDIISKWEQASKEQHTGKSENARTVKLTYKNRVYFSQQMRGETERERLLLAYQTNLEITAGHFPVNKELALEMAALLAQVEFGDFERPFSPGPSGAAQTKSNQTLKQVLERFYPKHYRHSCTEEQMRQLLQRLSARWASLRGRSSSECIRIYLTVARKWSFFGAKLFEAEVSKNVRVWLAVHEDGVSMLEFNSVVSEHILASYPYKSIVTFGACGQDFMLSSGTNTSKDKSTEKHLFAMAPSKVGLFVFVVVEISSAPPVRPSPAAGSIWRDEEEQGIEEQVSSSRLQTQQSTHPPLSIQHVLVFTQDIRQSIP</sequence>
<feature type="domain" description="PH" evidence="4">
    <location>
        <begin position="344"/>
        <end position="439"/>
    </location>
</feature>
<keyword evidence="2" id="KW-0175">Coiled coil</keyword>
<dbReference type="Gene3D" id="1.20.80.10">
    <property type="match status" value="1"/>
</dbReference>
<evidence type="ECO:0000259" key="6">
    <source>
        <dbReference type="PROSITE" id="PS51016"/>
    </source>
</evidence>
<feature type="region of interest" description="Disordered" evidence="3">
    <location>
        <begin position="1"/>
        <end position="171"/>
    </location>
</feature>
<dbReference type="InterPro" id="IPR000857">
    <property type="entry name" value="MyTH4_dom"/>
</dbReference>
<evidence type="ECO:0000259" key="5">
    <source>
        <dbReference type="PROSITE" id="PS50057"/>
    </source>
</evidence>
<evidence type="ECO:0000313" key="8">
    <source>
        <dbReference type="Proteomes" id="UP000694427"/>
    </source>
</evidence>
<feature type="domain" description="MyTH4" evidence="6">
    <location>
        <begin position="583"/>
        <end position="738"/>
    </location>
</feature>
<dbReference type="SMART" id="SM00139">
    <property type="entry name" value="MyTH4"/>
    <property type="match status" value="1"/>
</dbReference>
<dbReference type="GO" id="GO:0005737">
    <property type="term" value="C:cytoplasm"/>
    <property type="evidence" value="ECO:0007669"/>
    <property type="project" value="TreeGrafter"/>
</dbReference>
<feature type="region of interest" description="Disordered" evidence="3">
    <location>
        <begin position="1087"/>
        <end position="1108"/>
    </location>
</feature>
<reference evidence="7" key="1">
    <citation type="submission" date="2025-08" db="UniProtKB">
        <authorList>
            <consortium name="Ensembl"/>
        </authorList>
    </citation>
    <scope>IDENTIFICATION</scope>
</reference>
<dbReference type="SUPFAM" id="SSF47031">
    <property type="entry name" value="Second domain of FERM"/>
    <property type="match status" value="1"/>
</dbReference>
<evidence type="ECO:0000256" key="3">
    <source>
        <dbReference type="SAM" id="MobiDB-lite"/>
    </source>
</evidence>
<feature type="compositionally biased region" description="Polar residues" evidence="3">
    <location>
        <begin position="144"/>
        <end position="155"/>
    </location>
</feature>
<dbReference type="CDD" id="cd14473">
    <property type="entry name" value="FERM_B-lobe"/>
    <property type="match status" value="1"/>
</dbReference>
<feature type="domain" description="FERM" evidence="5">
    <location>
        <begin position="749"/>
        <end position="1077"/>
    </location>
</feature>
<dbReference type="InterPro" id="IPR001849">
    <property type="entry name" value="PH_domain"/>
</dbReference>
<dbReference type="InterPro" id="IPR014352">
    <property type="entry name" value="FERM/acyl-CoA-bd_prot_sf"/>
</dbReference>
<dbReference type="InterPro" id="IPR038185">
    <property type="entry name" value="MyTH4_dom_sf"/>
</dbReference>
<dbReference type="Pfam" id="PF00784">
    <property type="entry name" value="MyTH4"/>
    <property type="match status" value="1"/>
</dbReference>
<proteinExistence type="predicted"/>
<dbReference type="AlphaFoldDB" id="A0A8C1RK84"/>
<dbReference type="PROSITE" id="PS50057">
    <property type="entry name" value="FERM_3"/>
    <property type="match status" value="1"/>
</dbReference>
<dbReference type="InterPro" id="IPR011993">
    <property type="entry name" value="PH-like_dom_sf"/>
</dbReference>
<dbReference type="CDD" id="cd13282">
    <property type="entry name" value="PH1_PLEKHH1_PLEKHH2"/>
    <property type="match status" value="1"/>
</dbReference>
<dbReference type="Pfam" id="PF00373">
    <property type="entry name" value="FERM_M"/>
    <property type="match status" value="1"/>
</dbReference>
<accession>A0A8C1RK84</accession>
<dbReference type="Pfam" id="PF00169">
    <property type="entry name" value="PH"/>
    <property type="match status" value="1"/>
</dbReference>
<dbReference type="PANTHER" id="PTHR22903:SF3">
    <property type="entry name" value="PLECKSTRIN HOMOLOGY DOMAIN-CONTAINING FAMILY H MEMBER 2"/>
    <property type="match status" value="1"/>
</dbReference>
<feature type="region of interest" description="Disordered" evidence="3">
    <location>
        <begin position="199"/>
        <end position="254"/>
    </location>
</feature>
<dbReference type="InterPro" id="IPR035963">
    <property type="entry name" value="FERM_2"/>
</dbReference>
<feature type="compositionally biased region" description="Polar residues" evidence="3">
    <location>
        <begin position="1095"/>
        <end position="1108"/>
    </location>
</feature>
<dbReference type="Ensembl" id="ENSCCRT00010129436.1">
    <property type="protein sequence ID" value="ENSCCRP00010116469.1"/>
    <property type="gene ID" value="ENSCCRG00010051017.1"/>
</dbReference>
<dbReference type="InterPro" id="IPR019748">
    <property type="entry name" value="FERM_central"/>
</dbReference>
<dbReference type="PANTHER" id="PTHR22903">
    <property type="entry name" value="PLEKHH PROTEIN"/>
    <property type="match status" value="1"/>
</dbReference>
<dbReference type="PROSITE" id="PS50003">
    <property type="entry name" value="PH_DOMAIN"/>
    <property type="match status" value="1"/>
</dbReference>
<feature type="compositionally biased region" description="Low complexity" evidence="3">
    <location>
        <begin position="119"/>
        <end position="132"/>
    </location>
</feature>
<feature type="compositionally biased region" description="Basic and acidic residues" evidence="3">
    <location>
        <begin position="211"/>
        <end position="224"/>
    </location>
</feature>
<feature type="region of interest" description="Disordered" evidence="3">
    <location>
        <begin position="314"/>
        <end position="341"/>
    </location>
</feature>
<keyword evidence="8" id="KW-1185">Reference proteome</keyword>
<dbReference type="Pfam" id="PF21989">
    <property type="entry name" value="RA_2"/>
    <property type="match status" value="1"/>
</dbReference>
<dbReference type="SUPFAM" id="SSF50729">
    <property type="entry name" value="PH domain-like"/>
    <property type="match status" value="2"/>
</dbReference>
<dbReference type="Gene3D" id="3.10.20.90">
    <property type="entry name" value="Phosphatidylinositol 3-kinase Catalytic Subunit, Chain A, domain 1"/>
    <property type="match status" value="1"/>
</dbReference>
<dbReference type="PROSITE" id="PS51016">
    <property type="entry name" value="MYTH4"/>
    <property type="match status" value="1"/>
</dbReference>
<dbReference type="GO" id="GO:0003779">
    <property type="term" value="F:actin binding"/>
    <property type="evidence" value="ECO:0007669"/>
    <property type="project" value="TreeGrafter"/>
</dbReference>
<evidence type="ECO:0000259" key="4">
    <source>
        <dbReference type="PROSITE" id="PS50003"/>
    </source>
</evidence>
<dbReference type="Gene3D" id="1.25.40.530">
    <property type="entry name" value="MyTH4 domain"/>
    <property type="match status" value="1"/>
</dbReference>
<feature type="compositionally biased region" description="Polar residues" evidence="3">
    <location>
        <begin position="29"/>
        <end position="39"/>
    </location>
</feature>
<dbReference type="SMART" id="SM00295">
    <property type="entry name" value="B41"/>
    <property type="match status" value="1"/>
</dbReference>
<protein>
    <submittedName>
        <fullName evidence="7">Pleckstrin homology domain containing, family H (with MyTH4 domain) member 2</fullName>
    </submittedName>
</protein>
<reference evidence="7" key="2">
    <citation type="submission" date="2025-09" db="UniProtKB">
        <authorList>
            <consortium name="Ensembl"/>
        </authorList>
    </citation>
    <scope>IDENTIFICATION</scope>
</reference>
<feature type="compositionally biased region" description="Basic and acidic residues" evidence="3">
    <location>
        <begin position="91"/>
        <end position="101"/>
    </location>
</feature>
<evidence type="ECO:0000313" key="7">
    <source>
        <dbReference type="Ensembl" id="ENSCCRP00010116469.1"/>
    </source>
</evidence>
<dbReference type="Gene3D" id="2.30.29.30">
    <property type="entry name" value="Pleckstrin-homology domain (PH domain)/Phosphotyrosine-binding domain (PTB)"/>
    <property type="match status" value="3"/>
</dbReference>
<evidence type="ECO:0000256" key="2">
    <source>
        <dbReference type="ARBA" id="ARBA00023054"/>
    </source>
</evidence>
<organism evidence="7 8">
    <name type="scientific">Cyprinus carpio</name>
    <name type="common">Common carp</name>
    <dbReference type="NCBI Taxonomy" id="7962"/>
    <lineage>
        <taxon>Eukaryota</taxon>
        <taxon>Metazoa</taxon>
        <taxon>Chordata</taxon>
        <taxon>Craniata</taxon>
        <taxon>Vertebrata</taxon>
        <taxon>Euteleostomi</taxon>
        <taxon>Actinopterygii</taxon>
        <taxon>Neopterygii</taxon>
        <taxon>Teleostei</taxon>
        <taxon>Ostariophysi</taxon>
        <taxon>Cypriniformes</taxon>
        <taxon>Cyprinidae</taxon>
        <taxon>Cyprininae</taxon>
        <taxon>Cyprinus</taxon>
    </lineage>
</organism>
<dbReference type="Proteomes" id="UP000694427">
    <property type="component" value="Unplaced"/>
</dbReference>
<evidence type="ECO:0000256" key="1">
    <source>
        <dbReference type="ARBA" id="ARBA00022737"/>
    </source>
</evidence>
<dbReference type="InterPro" id="IPR019749">
    <property type="entry name" value="Band_41_domain"/>
</dbReference>
<keyword evidence="1" id="KW-0677">Repeat</keyword>
<name>A0A8C1RK84_CYPCA</name>
<dbReference type="GO" id="GO:0005856">
    <property type="term" value="C:cytoskeleton"/>
    <property type="evidence" value="ECO:0007669"/>
    <property type="project" value="InterPro"/>
</dbReference>
<dbReference type="SMART" id="SM00233">
    <property type="entry name" value="PH"/>
    <property type="match status" value="2"/>
</dbReference>